<dbReference type="AlphaFoldDB" id="A0AAV7QRK2"/>
<dbReference type="Proteomes" id="UP001066276">
    <property type="component" value="Chromosome 6"/>
</dbReference>
<reference evidence="2" key="1">
    <citation type="journal article" date="2022" name="bioRxiv">
        <title>Sequencing and chromosome-scale assembly of the giantPleurodeles waltlgenome.</title>
        <authorList>
            <person name="Brown T."/>
            <person name="Elewa A."/>
            <person name="Iarovenko S."/>
            <person name="Subramanian E."/>
            <person name="Araus A.J."/>
            <person name="Petzold A."/>
            <person name="Susuki M."/>
            <person name="Suzuki K.-i.T."/>
            <person name="Hayashi T."/>
            <person name="Toyoda A."/>
            <person name="Oliveira C."/>
            <person name="Osipova E."/>
            <person name="Leigh N.D."/>
            <person name="Simon A."/>
            <person name="Yun M.H."/>
        </authorList>
    </citation>
    <scope>NUCLEOTIDE SEQUENCE</scope>
    <source>
        <strain evidence="2">20211129_DDA</strain>
        <tissue evidence="2">Liver</tissue>
    </source>
</reference>
<organism evidence="2 3">
    <name type="scientific">Pleurodeles waltl</name>
    <name type="common">Iberian ribbed newt</name>
    <dbReference type="NCBI Taxonomy" id="8319"/>
    <lineage>
        <taxon>Eukaryota</taxon>
        <taxon>Metazoa</taxon>
        <taxon>Chordata</taxon>
        <taxon>Craniata</taxon>
        <taxon>Vertebrata</taxon>
        <taxon>Euteleostomi</taxon>
        <taxon>Amphibia</taxon>
        <taxon>Batrachia</taxon>
        <taxon>Caudata</taxon>
        <taxon>Salamandroidea</taxon>
        <taxon>Salamandridae</taxon>
        <taxon>Pleurodelinae</taxon>
        <taxon>Pleurodeles</taxon>
    </lineage>
</organism>
<evidence type="ECO:0000256" key="1">
    <source>
        <dbReference type="SAM" id="MobiDB-lite"/>
    </source>
</evidence>
<protein>
    <submittedName>
        <fullName evidence="2">Uncharacterized protein</fullName>
    </submittedName>
</protein>
<evidence type="ECO:0000313" key="3">
    <source>
        <dbReference type="Proteomes" id="UP001066276"/>
    </source>
</evidence>
<sequence>MADLLFNYPVLREYNPTYLKLHFPFGHFRRPTGVPSRAADRLHLQCTEAPRGRVGHRRTCTSLLGLGPGLGARSRGERSLGLRLGFLPCGAEAVGCWARLAVVLCRQPTRSKDAVDDWTLTSLIEGKVNGIGRSRGGLGRLAWLHVADAEAGDRGAWPKLEGGAATSETTYTVNVVRGSLPPGPKHLQEIGAMHAIKTNFSSATQAESRVDAGPRPPPGQGTQTCQGLHGNAAETLLPPGPSQISIFWNLITACRTR</sequence>
<comment type="caution">
    <text evidence="2">The sequence shown here is derived from an EMBL/GenBank/DDBJ whole genome shotgun (WGS) entry which is preliminary data.</text>
</comment>
<name>A0AAV7QRK2_PLEWA</name>
<proteinExistence type="predicted"/>
<feature type="region of interest" description="Disordered" evidence="1">
    <location>
        <begin position="202"/>
        <end position="225"/>
    </location>
</feature>
<gene>
    <name evidence="2" type="ORF">NDU88_009061</name>
</gene>
<accession>A0AAV7QRK2</accession>
<keyword evidence="3" id="KW-1185">Reference proteome</keyword>
<evidence type="ECO:0000313" key="2">
    <source>
        <dbReference type="EMBL" id="KAJ1142748.1"/>
    </source>
</evidence>
<dbReference type="EMBL" id="JANPWB010000010">
    <property type="protein sequence ID" value="KAJ1142748.1"/>
    <property type="molecule type" value="Genomic_DNA"/>
</dbReference>